<feature type="region of interest" description="Disordered" evidence="1">
    <location>
        <begin position="74"/>
        <end position="116"/>
    </location>
</feature>
<dbReference type="OrthoDB" id="3694717at2759"/>
<gene>
    <name evidence="2" type="ORF">COCSADRAFT_250575</name>
</gene>
<accession>M2ST51</accession>
<reference evidence="3" key="2">
    <citation type="journal article" date="2013" name="PLoS Genet.">
        <title>Comparative genome structure, secondary metabolite, and effector coding capacity across Cochliobolus pathogens.</title>
        <authorList>
            <person name="Condon B.J."/>
            <person name="Leng Y."/>
            <person name="Wu D."/>
            <person name="Bushley K.E."/>
            <person name="Ohm R.A."/>
            <person name="Otillar R."/>
            <person name="Martin J."/>
            <person name="Schackwitz W."/>
            <person name="Grimwood J."/>
            <person name="MohdZainudin N."/>
            <person name="Xue C."/>
            <person name="Wang R."/>
            <person name="Manning V.A."/>
            <person name="Dhillon B."/>
            <person name="Tu Z.J."/>
            <person name="Steffenson B.J."/>
            <person name="Salamov A."/>
            <person name="Sun H."/>
            <person name="Lowry S."/>
            <person name="LaButti K."/>
            <person name="Han J."/>
            <person name="Copeland A."/>
            <person name="Lindquist E."/>
            <person name="Barry K."/>
            <person name="Schmutz J."/>
            <person name="Baker S.E."/>
            <person name="Ciuffetti L.M."/>
            <person name="Grigoriev I.V."/>
            <person name="Zhong S."/>
            <person name="Turgeon B.G."/>
        </authorList>
    </citation>
    <scope>NUCLEOTIDE SEQUENCE [LARGE SCALE GENOMIC DNA]</scope>
    <source>
        <strain evidence="3">ND90Pr / ATCC 201652</strain>
    </source>
</reference>
<dbReference type="RefSeq" id="XP_007704444.1">
    <property type="nucleotide sequence ID" value="XM_007706254.1"/>
</dbReference>
<dbReference type="AlphaFoldDB" id="M2ST51"/>
<protein>
    <submittedName>
        <fullName evidence="2">Uncharacterized protein</fullName>
    </submittedName>
</protein>
<proteinExistence type="predicted"/>
<feature type="region of interest" description="Disordered" evidence="1">
    <location>
        <begin position="393"/>
        <end position="416"/>
    </location>
</feature>
<reference evidence="2 3" key="1">
    <citation type="journal article" date="2012" name="PLoS Pathog.">
        <title>Diverse lifestyles and strategies of plant pathogenesis encoded in the genomes of eighteen Dothideomycetes fungi.</title>
        <authorList>
            <person name="Ohm R.A."/>
            <person name="Feau N."/>
            <person name="Henrissat B."/>
            <person name="Schoch C.L."/>
            <person name="Horwitz B.A."/>
            <person name="Barry K.W."/>
            <person name="Condon B.J."/>
            <person name="Copeland A.C."/>
            <person name="Dhillon B."/>
            <person name="Glaser F."/>
            <person name="Hesse C.N."/>
            <person name="Kosti I."/>
            <person name="LaButti K."/>
            <person name="Lindquist E.A."/>
            <person name="Lucas S."/>
            <person name="Salamov A.A."/>
            <person name="Bradshaw R.E."/>
            <person name="Ciuffetti L."/>
            <person name="Hamelin R.C."/>
            <person name="Kema G.H.J."/>
            <person name="Lawrence C."/>
            <person name="Scott J.A."/>
            <person name="Spatafora J.W."/>
            <person name="Turgeon B.G."/>
            <person name="de Wit P.J.G.M."/>
            <person name="Zhong S."/>
            <person name="Goodwin S.B."/>
            <person name="Grigoriev I.V."/>
        </authorList>
    </citation>
    <scope>NUCLEOTIDE SEQUENCE [LARGE SCALE GENOMIC DNA]</scope>
    <source>
        <strain evidence="3">ND90Pr / ATCC 201652</strain>
    </source>
</reference>
<name>M2ST51_COCSN</name>
<feature type="compositionally biased region" description="Polar residues" evidence="1">
    <location>
        <begin position="84"/>
        <end position="104"/>
    </location>
</feature>
<sequence length="506" mass="57249">MFEKAKWPFLQPQFDDLRSNLRDAKGNLVLMIAVATLALAQRDGRQRPIHETERLELGSTIVQLEQARRIKPHEPTVHKVSKQPRGTTISSEENALESQSTNLMEASPPSPQQNIDPALVSSSRKHGVSSITKDVILARLPLKPPGNARLRDQGILDRSSPAAEVEANTLPKLLPDMRSITCPGSDLLHAQHSSERPFLQKSMASMPVSKSAGIIQIPKNRPQEKTASKNLTLTSSMSSTSDKTSYYQGWSTNYLQGLTTGNGDSITLNKMKLPERSLQKLVKTYFDEGHDPHIGMLELTKEQQDIIKRNCLDQSDAEIVYVHVQHNITISSVFGILNIETLNWIVDIKGSPQPTSPVVQNRMTYIPRPPTSIRRTSDMKTLFMKLVGARRKSVRRYPPPPDNDETRRFPEIPSEGFPNYDLQRTSNLYELIEPGRHKIHRPSIKYVPQRAEENDTKSSQKLLERRDTLEVPKFVHMRRKFIPTLPPAEENGEDIVRELLARWIVS</sequence>
<dbReference type="GeneID" id="19135206"/>
<dbReference type="HOGENOM" id="CLU_573620_0_0_1"/>
<keyword evidence="3" id="KW-1185">Reference proteome</keyword>
<dbReference type="Proteomes" id="UP000016934">
    <property type="component" value="Unassembled WGS sequence"/>
</dbReference>
<organism evidence="2 3">
    <name type="scientific">Cochliobolus sativus (strain ND90Pr / ATCC 201652)</name>
    <name type="common">Common root rot and spot blotch fungus</name>
    <name type="synonym">Bipolaris sorokiniana</name>
    <dbReference type="NCBI Taxonomy" id="665912"/>
    <lineage>
        <taxon>Eukaryota</taxon>
        <taxon>Fungi</taxon>
        <taxon>Dikarya</taxon>
        <taxon>Ascomycota</taxon>
        <taxon>Pezizomycotina</taxon>
        <taxon>Dothideomycetes</taxon>
        <taxon>Pleosporomycetidae</taxon>
        <taxon>Pleosporales</taxon>
        <taxon>Pleosporineae</taxon>
        <taxon>Pleosporaceae</taxon>
        <taxon>Bipolaris</taxon>
    </lineage>
</organism>
<dbReference type="KEGG" id="bsc:COCSADRAFT_250575"/>
<evidence type="ECO:0000256" key="1">
    <source>
        <dbReference type="SAM" id="MobiDB-lite"/>
    </source>
</evidence>
<dbReference type="STRING" id="665912.M2ST51"/>
<dbReference type="EMBL" id="KB445651">
    <property type="protein sequence ID" value="EMD60271.1"/>
    <property type="molecule type" value="Genomic_DNA"/>
</dbReference>
<evidence type="ECO:0000313" key="3">
    <source>
        <dbReference type="Proteomes" id="UP000016934"/>
    </source>
</evidence>
<evidence type="ECO:0000313" key="2">
    <source>
        <dbReference type="EMBL" id="EMD60271.1"/>
    </source>
</evidence>